<dbReference type="InterPro" id="IPR043917">
    <property type="entry name" value="DUF5753"/>
</dbReference>
<feature type="domain" description="HTH cro/C1-type" evidence="1">
    <location>
        <begin position="10"/>
        <end position="63"/>
    </location>
</feature>
<dbReference type="GO" id="GO:0003677">
    <property type="term" value="F:DNA binding"/>
    <property type="evidence" value="ECO:0007669"/>
    <property type="project" value="InterPro"/>
</dbReference>
<keyword evidence="3" id="KW-1185">Reference proteome</keyword>
<dbReference type="Proteomes" id="UP000322634">
    <property type="component" value="Unassembled WGS sequence"/>
</dbReference>
<dbReference type="OrthoDB" id="4966777at2"/>
<dbReference type="Pfam" id="PF19054">
    <property type="entry name" value="DUF5753"/>
    <property type="match status" value="1"/>
</dbReference>
<dbReference type="SUPFAM" id="SSF47413">
    <property type="entry name" value="lambda repressor-like DNA-binding domains"/>
    <property type="match status" value="1"/>
</dbReference>
<dbReference type="EMBL" id="VSFF01000002">
    <property type="protein sequence ID" value="TYC17755.1"/>
    <property type="molecule type" value="Genomic_DNA"/>
</dbReference>
<organism evidence="2 3">
    <name type="scientific">Actinomadura syzygii</name>
    <dbReference type="NCBI Taxonomy" id="1427538"/>
    <lineage>
        <taxon>Bacteria</taxon>
        <taxon>Bacillati</taxon>
        <taxon>Actinomycetota</taxon>
        <taxon>Actinomycetes</taxon>
        <taxon>Streptosporangiales</taxon>
        <taxon>Thermomonosporaceae</taxon>
        <taxon>Actinomadura</taxon>
    </lineage>
</organism>
<reference evidence="2 3" key="1">
    <citation type="submission" date="2019-08" db="EMBL/GenBank/DDBJ databases">
        <title>Actinomadura sp. nov. CYP1-5 isolated from mountain soil.</title>
        <authorList>
            <person name="Songsumanus A."/>
            <person name="Kuncharoen N."/>
            <person name="Kudo T."/>
            <person name="Yuki M."/>
            <person name="Igarashi Y."/>
            <person name="Tanasupawat S."/>
        </authorList>
    </citation>
    <scope>NUCLEOTIDE SEQUENCE [LARGE SCALE GENOMIC DNA]</scope>
    <source>
        <strain evidence="2 3">GKU157</strain>
    </source>
</reference>
<proteinExistence type="predicted"/>
<dbReference type="AlphaFoldDB" id="A0A5D0UJG2"/>
<dbReference type="InterPro" id="IPR010982">
    <property type="entry name" value="Lambda_DNA-bd_dom_sf"/>
</dbReference>
<dbReference type="InterPro" id="IPR001387">
    <property type="entry name" value="Cro/C1-type_HTH"/>
</dbReference>
<gene>
    <name evidence="2" type="ORF">FXF65_05370</name>
</gene>
<name>A0A5D0UJG2_9ACTN</name>
<dbReference type="Pfam" id="PF13560">
    <property type="entry name" value="HTH_31"/>
    <property type="match status" value="1"/>
</dbReference>
<dbReference type="Gene3D" id="1.10.260.40">
    <property type="entry name" value="lambda repressor-like DNA-binding domains"/>
    <property type="match status" value="1"/>
</dbReference>
<sequence length="276" mass="30966">MNGLDIGSALRELRQAGRQTASTVARHSVMSKSKLSKIENGHLTPSVIDVERILNALGVPEEVKAEFLEAARVAATEAIAWRLYRRLGFHKHQAEIQAIEARTSLLRLFQPSVVPGLLQTPEYARTVLAGKHLTEDVLDRTIGARLQRQEALYDPACGFHFLMTESVLRWQIVPRAMLATQLDRIISLSRLPNVQIAVIQLGTTLPEPPTSSFVMFDARLVIVEIPHCEITTREPKDIELYLAKFQRLSAAALLDDEMRSFVTAIRDELLTERETP</sequence>
<protein>
    <submittedName>
        <fullName evidence="2">Helix-turn-helix domain-containing protein</fullName>
    </submittedName>
</protein>
<dbReference type="CDD" id="cd00093">
    <property type="entry name" value="HTH_XRE"/>
    <property type="match status" value="1"/>
</dbReference>
<comment type="caution">
    <text evidence="2">The sequence shown here is derived from an EMBL/GenBank/DDBJ whole genome shotgun (WGS) entry which is preliminary data.</text>
</comment>
<accession>A0A5D0UJG2</accession>
<evidence type="ECO:0000313" key="3">
    <source>
        <dbReference type="Proteomes" id="UP000322634"/>
    </source>
</evidence>
<evidence type="ECO:0000313" key="2">
    <source>
        <dbReference type="EMBL" id="TYC17755.1"/>
    </source>
</evidence>
<evidence type="ECO:0000259" key="1">
    <source>
        <dbReference type="PROSITE" id="PS50943"/>
    </source>
</evidence>
<dbReference type="SMART" id="SM00530">
    <property type="entry name" value="HTH_XRE"/>
    <property type="match status" value="1"/>
</dbReference>
<dbReference type="PROSITE" id="PS50943">
    <property type="entry name" value="HTH_CROC1"/>
    <property type="match status" value="1"/>
</dbReference>